<dbReference type="Pfam" id="PF07331">
    <property type="entry name" value="TctB"/>
    <property type="match status" value="1"/>
</dbReference>
<evidence type="ECO:0000313" key="3">
    <source>
        <dbReference type="EMBL" id="NNU63110.1"/>
    </source>
</evidence>
<accession>A0A849KT06</accession>
<feature type="transmembrane region" description="Helical" evidence="1">
    <location>
        <begin position="12"/>
        <end position="33"/>
    </location>
</feature>
<feature type="transmembrane region" description="Helical" evidence="1">
    <location>
        <begin position="45"/>
        <end position="78"/>
    </location>
</feature>
<sequence length="117" mass="13091">MHLWENGEPAAGLFPFLASLLLIVTSLLCTMQISSNEHPIEIHRVLAYCVSLALFCIFLEFLGFVAAAFLFLAGVLLFIERIKWQISGFFAAAVAISTWLLFEILLSVPLPHGIWRL</sequence>
<name>A0A849KT06_9HYPH</name>
<keyword evidence="1" id="KW-0472">Membrane</keyword>
<organism evidence="3 4">
    <name type="scientific">Ochrobactrum soli</name>
    <dbReference type="NCBI Taxonomy" id="2448455"/>
    <lineage>
        <taxon>Bacteria</taxon>
        <taxon>Pseudomonadati</taxon>
        <taxon>Pseudomonadota</taxon>
        <taxon>Alphaproteobacteria</taxon>
        <taxon>Hyphomicrobiales</taxon>
        <taxon>Brucellaceae</taxon>
        <taxon>Brucella/Ochrobactrum group</taxon>
        <taxon>Ochrobactrum</taxon>
    </lineage>
</organism>
<keyword evidence="1" id="KW-0812">Transmembrane</keyword>
<dbReference type="InterPro" id="IPR009936">
    <property type="entry name" value="DUF1468"/>
</dbReference>
<dbReference type="Proteomes" id="UP000574931">
    <property type="component" value="Unassembled WGS sequence"/>
</dbReference>
<gene>
    <name evidence="3" type="ORF">HKX02_23065</name>
</gene>
<dbReference type="AlphaFoldDB" id="A0A849KT06"/>
<keyword evidence="4" id="KW-1185">Reference proteome</keyword>
<dbReference type="EMBL" id="JABFCY010000019">
    <property type="protein sequence ID" value="NNU63110.1"/>
    <property type="molecule type" value="Genomic_DNA"/>
</dbReference>
<reference evidence="3 4" key="1">
    <citation type="submission" date="2020-05" db="EMBL/GenBank/DDBJ databases">
        <title>Draft Genome Sequence of Ochrobactrum soli Isolated from Stable Fly Gut.</title>
        <authorList>
            <person name="Pileggi M.T."/>
            <person name="Vazhakkala L.J."/>
            <person name="Wong C.N."/>
        </authorList>
    </citation>
    <scope>NUCLEOTIDE SEQUENCE [LARGE SCALE GENOMIC DNA]</scope>
    <source>
        <strain evidence="3 4">MTP-C0764</strain>
    </source>
</reference>
<feature type="transmembrane region" description="Helical" evidence="1">
    <location>
        <begin position="84"/>
        <end position="106"/>
    </location>
</feature>
<comment type="caution">
    <text evidence="3">The sequence shown here is derived from an EMBL/GenBank/DDBJ whole genome shotgun (WGS) entry which is preliminary data.</text>
</comment>
<protein>
    <submittedName>
        <fullName evidence="3">Tripartite tricarboxylate transporter TctB family protein</fullName>
    </submittedName>
</protein>
<proteinExistence type="predicted"/>
<feature type="domain" description="DUF1468" evidence="2">
    <location>
        <begin position="8"/>
        <end position="111"/>
    </location>
</feature>
<evidence type="ECO:0000256" key="1">
    <source>
        <dbReference type="SAM" id="Phobius"/>
    </source>
</evidence>
<evidence type="ECO:0000313" key="4">
    <source>
        <dbReference type="Proteomes" id="UP000574931"/>
    </source>
</evidence>
<evidence type="ECO:0000259" key="2">
    <source>
        <dbReference type="Pfam" id="PF07331"/>
    </source>
</evidence>
<keyword evidence="1" id="KW-1133">Transmembrane helix</keyword>